<dbReference type="Pfam" id="PF01204">
    <property type="entry name" value="Trehalase"/>
    <property type="match status" value="1"/>
</dbReference>
<dbReference type="PRINTS" id="PR00744">
    <property type="entry name" value="GLHYDRLASE37"/>
</dbReference>
<dbReference type="InterPro" id="IPR008928">
    <property type="entry name" value="6-hairpin_glycosidase_sf"/>
</dbReference>
<evidence type="ECO:0000313" key="3">
    <source>
        <dbReference type="EMBL" id="KAA1156155.1"/>
    </source>
</evidence>
<keyword evidence="4" id="KW-1185">Reference proteome</keyword>
<dbReference type="PANTHER" id="PTHR23403:SF1">
    <property type="entry name" value="TREHALASE"/>
    <property type="match status" value="1"/>
</dbReference>
<evidence type="ECO:0000313" key="4">
    <source>
        <dbReference type="Proteomes" id="UP000322915"/>
    </source>
</evidence>
<name>A0ABQ6RI68_9GAMM</name>
<protein>
    <submittedName>
        <fullName evidence="3">Alpha,alpha-trehalase</fullName>
    </submittedName>
</protein>
<dbReference type="Proteomes" id="UP000322915">
    <property type="component" value="Unassembled WGS sequence"/>
</dbReference>
<dbReference type="PROSITE" id="PS00927">
    <property type="entry name" value="TREHALASE_1"/>
    <property type="match status" value="1"/>
</dbReference>
<keyword evidence="1" id="KW-0378">Hydrolase</keyword>
<evidence type="ECO:0000256" key="2">
    <source>
        <dbReference type="ARBA" id="ARBA00023295"/>
    </source>
</evidence>
<dbReference type="InterPro" id="IPR012341">
    <property type="entry name" value="6hp_glycosidase-like_sf"/>
</dbReference>
<dbReference type="PROSITE" id="PS00928">
    <property type="entry name" value="TREHALASE_2"/>
    <property type="match status" value="1"/>
</dbReference>
<proteinExistence type="predicted"/>
<dbReference type="EMBL" id="SEUJ01000069">
    <property type="protein sequence ID" value="KAA1156155.1"/>
    <property type="molecule type" value="Genomic_DNA"/>
</dbReference>
<evidence type="ECO:0000256" key="1">
    <source>
        <dbReference type="ARBA" id="ARBA00022801"/>
    </source>
</evidence>
<gene>
    <name evidence="3" type="ORF">EU509_10205</name>
</gene>
<dbReference type="Gene3D" id="1.50.10.10">
    <property type="match status" value="1"/>
</dbReference>
<accession>A0ABQ6RI68</accession>
<dbReference type="InterPro" id="IPR001661">
    <property type="entry name" value="Glyco_hydro_37"/>
</dbReference>
<dbReference type="RefSeq" id="WP_149605982.1">
    <property type="nucleotide sequence ID" value="NZ_SEUJ01000069.1"/>
</dbReference>
<reference evidence="3 4" key="1">
    <citation type="submission" date="2019-01" db="EMBL/GenBank/DDBJ databases">
        <title>Genome sequences of marine Pseudoalteromonas species.</title>
        <authorList>
            <person name="Boraston A.B."/>
            <person name="Hehemann J.-H."/>
            <person name="Vickers C.J."/>
            <person name="Salama-Alber O."/>
            <person name="Abe K."/>
            <person name="Hettle A.J."/>
        </authorList>
    </citation>
    <scope>NUCLEOTIDE SEQUENCE [LARGE SCALE GENOMIC DNA]</scope>
    <source>
        <strain evidence="3 4">PS47</strain>
    </source>
</reference>
<comment type="caution">
    <text evidence="3">The sequence shown here is derived from an EMBL/GenBank/DDBJ whole genome shotgun (WGS) entry which is preliminary data.</text>
</comment>
<organism evidence="3 4">
    <name type="scientific">Pseudoalteromonas fuliginea</name>
    <dbReference type="NCBI Taxonomy" id="1872678"/>
    <lineage>
        <taxon>Bacteria</taxon>
        <taxon>Pseudomonadati</taxon>
        <taxon>Pseudomonadota</taxon>
        <taxon>Gammaproteobacteria</taxon>
        <taxon>Alteromonadales</taxon>
        <taxon>Pseudoalteromonadaceae</taxon>
        <taxon>Pseudoalteromonas</taxon>
    </lineage>
</organism>
<keyword evidence="2" id="KW-0326">Glycosidase</keyword>
<dbReference type="PANTHER" id="PTHR23403">
    <property type="entry name" value="TREHALASE"/>
    <property type="match status" value="1"/>
</dbReference>
<dbReference type="SUPFAM" id="SSF48208">
    <property type="entry name" value="Six-hairpin glycosidases"/>
    <property type="match status" value="1"/>
</dbReference>
<dbReference type="InterPro" id="IPR018232">
    <property type="entry name" value="Glyco_hydro_37_CS"/>
</dbReference>
<sequence>MSFFDSQLFKDVQMQHVFSDCKTFADAIARVNWQSACKSYEQLAPLTNTQLSEFVNAHFIISPVLAMGTEADTSSVKHYIDSLWNGLRREADTPKQDSLLALKHSYIVPGGRFQEIYYWDSYFTALGLIDADKGDVVEDMLLNFVDLINDYGCIPNGNRRYYLSRSQPPVLALMVELLWEHTHSKSLNTQWLAMCVAALEKEYIFWMQGAQLLSTNVLSSKRVVRMPCGGILNRYWDDVSEPRAESLREDLALAEGLAKEKKSDFYRNIRAACESGWDFSSRWLGESNLLSSIQTTDIVPIDLNCLMYNLENQLSKFFQLLGNSEQAEHYQLLASNRKALINAYLWNEPTGFFVDYNCRTTTQSPILSAAATTALFVNLASNEQAIKVATRLADKFLKEGGIVTTITQTAQQWDSPNGWAPLQWFAVKGLNNYGITQLSTHIMQNWVNMVEQNFAANKCLLEKYNVCTPAVLASGGEYQVQQGFGWTNGVTARFYTLLNNPEF</sequence>